<feature type="domain" description="DUF2272" evidence="1">
    <location>
        <begin position="53"/>
        <end position="197"/>
    </location>
</feature>
<dbReference type="Pfam" id="PF10030">
    <property type="entry name" value="DUF2272"/>
    <property type="match status" value="1"/>
</dbReference>
<proteinExistence type="predicted"/>
<reference evidence="2 3" key="1">
    <citation type="submission" date="2015-06" db="EMBL/GenBank/DDBJ databases">
        <title>Comparative genome analysis of nirS-carrying Bradyrhizobium sp. strains.</title>
        <authorList>
            <person name="Ishii S."/>
            <person name="Jang J."/>
            <person name="Nishizawa T."/>
            <person name="Senoo K."/>
        </authorList>
    </citation>
    <scope>NUCLEOTIDE SEQUENCE [LARGE SCALE GENOMIC DNA]</scope>
    <source>
        <strain evidence="2 3">TSA1</strain>
    </source>
</reference>
<name>A0A2M6UL80_9BRAD</name>
<dbReference type="EMBL" id="LFJC01000003">
    <property type="protein sequence ID" value="PIT05380.1"/>
    <property type="molecule type" value="Genomic_DNA"/>
</dbReference>
<organism evidence="2 3">
    <name type="scientific">Bradyrhizobium nitroreducens</name>
    <dbReference type="NCBI Taxonomy" id="709803"/>
    <lineage>
        <taxon>Bacteria</taxon>
        <taxon>Pseudomonadati</taxon>
        <taxon>Pseudomonadota</taxon>
        <taxon>Alphaproteobacteria</taxon>
        <taxon>Hyphomicrobiales</taxon>
        <taxon>Nitrobacteraceae</taxon>
        <taxon>Bradyrhizobium</taxon>
    </lineage>
</organism>
<dbReference type="RefSeq" id="WP_100180486.1">
    <property type="nucleotide sequence ID" value="NZ_LFJC01000003.1"/>
</dbReference>
<dbReference type="Proteomes" id="UP000228930">
    <property type="component" value="Unassembled WGS sequence"/>
</dbReference>
<protein>
    <recommendedName>
        <fullName evidence="1">DUF2272 domain-containing protein</fullName>
    </recommendedName>
</protein>
<gene>
    <name evidence="2" type="ORF">TSA1_35055</name>
</gene>
<accession>A0A2M6UL80</accession>
<comment type="caution">
    <text evidence="2">The sequence shown here is derived from an EMBL/GenBank/DDBJ whole genome shotgun (WGS) entry which is preliminary data.</text>
</comment>
<dbReference type="AlphaFoldDB" id="A0A2M6UL80"/>
<evidence type="ECO:0000259" key="1">
    <source>
        <dbReference type="Pfam" id="PF10030"/>
    </source>
</evidence>
<sequence length="209" mass="22885">MTIAESLVEIARREWTRWGGPAETIDGRLIGFTSDRMEADAPFWTYVGEYWKAVGSHLDGRDSPAWSAAFISYCFREAGAAKKFPYNENHSLYAADIDSGRFPGLSLQDPASTSLVTGDLVWASRSGDGCRAPPRSFAEAKSELKRIRAGKADSFCSHCDIVVAVRTGEADVIGGNVKNAATRTTYRLDVHGCIRDGRRNFVGIIKNSL</sequence>
<evidence type="ECO:0000313" key="2">
    <source>
        <dbReference type="EMBL" id="PIT05380.1"/>
    </source>
</evidence>
<keyword evidence="3" id="KW-1185">Reference proteome</keyword>
<evidence type="ECO:0000313" key="3">
    <source>
        <dbReference type="Proteomes" id="UP000228930"/>
    </source>
</evidence>
<dbReference type="InterPro" id="IPR019262">
    <property type="entry name" value="DUF2272"/>
</dbReference>